<dbReference type="Pfam" id="PF12796">
    <property type="entry name" value="Ank_2"/>
    <property type="match status" value="3"/>
</dbReference>
<keyword evidence="4" id="KW-0732">Signal</keyword>
<dbReference type="PANTHER" id="PTHR24198:SF165">
    <property type="entry name" value="ANKYRIN REPEAT-CONTAINING PROTEIN-RELATED"/>
    <property type="match status" value="1"/>
</dbReference>
<dbReference type="PANTHER" id="PTHR24198">
    <property type="entry name" value="ANKYRIN REPEAT AND PROTEIN KINASE DOMAIN-CONTAINING PROTEIN"/>
    <property type="match status" value="1"/>
</dbReference>
<evidence type="ECO:0000313" key="5">
    <source>
        <dbReference type="EMBL" id="TCN59894.1"/>
    </source>
</evidence>
<evidence type="ECO:0000313" key="6">
    <source>
        <dbReference type="Proteomes" id="UP000295270"/>
    </source>
</evidence>
<name>A0ABY2B280_9FLAO</name>
<keyword evidence="2 3" id="KW-0040">ANK repeat</keyword>
<evidence type="ECO:0000256" key="3">
    <source>
        <dbReference type="PROSITE-ProRule" id="PRU00023"/>
    </source>
</evidence>
<feature type="chain" id="PRO_5046996634" evidence="4">
    <location>
        <begin position="39"/>
        <end position="513"/>
    </location>
</feature>
<feature type="repeat" description="ANK" evidence="3">
    <location>
        <begin position="454"/>
        <end position="487"/>
    </location>
</feature>
<dbReference type="Proteomes" id="UP000295270">
    <property type="component" value="Unassembled WGS sequence"/>
</dbReference>
<dbReference type="SMART" id="SM00248">
    <property type="entry name" value="ANK"/>
    <property type="match status" value="9"/>
</dbReference>
<keyword evidence="1" id="KW-0677">Repeat</keyword>
<dbReference type="PROSITE" id="PS50297">
    <property type="entry name" value="ANK_REP_REGION"/>
    <property type="match status" value="4"/>
</dbReference>
<accession>A0ABY2B280</accession>
<reference evidence="5 6" key="1">
    <citation type="journal article" date="2015" name="Stand. Genomic Sci.">
        <title>Genomic Encyclopedia of Bacterial and Archaeal Type Strains, Phase III: the genomes of soil and plant-associated and newly described type strains.</title>
        <authorList>
            <person name="Whitman W.B."/>
            <person name="Woyke T."/>
            <person name="Klenk H.P."/>
            <person name="Zhou Y."/>
            <person name="Lilburn T.G."/>
            <person name="Beck B.J."/>
            <person name="De Vos P."/>
            <person name="Vandamme P."/>
            <person name="Eisen J.A."/>
            <person name="Garrity G."/>
            <person name="Hugenholtz P."/>
            <person name="Kyrpides N.C."/>
        </authorList>
    </citation>
    <scope>NUCLEOTIDE SEQUENCE [LARGE SCALE GENOMIC DNA]</scope>
    <source>
        <strain evidence="5 6">P5626</strain>
    </source>
</reference>
<comment type="caution">
    <text evidence="5">The sequence shown here is derived from an EMBL/GenBank/DDBJ whole genome shotgun (WGS) entry which is preliminary data.</text>
</comment>
<feature type="repeat" description="ANK" evidence="3">
    <location>
        <begin position="109"/>
        <end position="141"/>
    </location>
</feature>
<feature type="signal peptide" evidence="4">
    <location>
        <begin position="1"/>
        <end position="38"/>
    </location>
</feature>
<organism evidence="5 6">
    <name type="scientific">Flavobacterium circumlabens</name>
    <dbReference type="NCBI Taxonomy" id="2133765"/>
    <lineage>
        <taxon>Bacteria</taxon>
        <taxon>Pseudomonadati</taxon>
        <taxon>Bacteroidota</taxon>
        <taxon>Flavobacteriia</taxon>
        <taxon>Flavobacteriales</taxon>
        <taxon>Flavobacteriaceae</taxon>
        <taxon>Flavobacterium</taxon>
    </lineage>
</organism>
<proteinExistence type="predicted"/>
<evidence type="ECO:0000256" key="4">
    <source>
        <dbReference type="SAM" id="SignalP"/>
    </source>
</evidence>
<evidence type="ECO:0000256" key="1">
    <source>
        <dbReference type="ARBA" id="ARBA00022737"/>
    </source>
</evidence>
<dbReference type="SUPFAM" id="SSF48403">
    <property type="entry name" value="Ankyrin repeat"/>
    <property type="match status" value="2"/>
</dbReference>
<dbReference type="Gene3D" id="1.25.40.20">
    <property type="entry name" value="Ankyrin repeat-containing domain"/>
    <property type="match status" value="3"/>
</dbReference>
<evidence type="ECO:0000256" key="2">
    <source>
        <dbReference type="ARBA" id="ARBA00023043"/>
    </source>
</evidence>
<dbReference type="InterPro" id="IPR036770">
    <property type="entry name" value="Ankyrin_rpt-contain_sf"/>
</dbReference>
<feature type="repeat" description="ANK" evidence="3">
    <location>
        <begin position="344"/>
        <end position="376"/>
    </location>
</feature>
<gene>
    <name evidence="5" type="ORF">EV142_102514</name>
</gene>
<dbReference type="EMBL" id="SLWA01000002">
    <property type="protein sequence ID" value="TCN59894.1"/>
    <property type="molecule type" value="Genomic_DNA"/>
</dbReference>
<keyword evidence="6" id="KW-1185">Reference proteome</keyword>
<dbReference type="Pfam" id="PF00023">
    <property type="entry name" value="Ank"/>
    <property type="match status" value="1"/>
</dbReference>
<dbReference type="InterPro" id="IPR002110">
    <property type="entry name" value="Ankyrin_rpt"/>
</dbReference>
<sequence>MKSRSGKFVKQIRNSLIGYIMKKIFFTALLAAALQVNAQENKLLDQNFWKAAPDLATLKSEIEKGSNPAELNANAFDPVVLAINNSAPIEDIKYLLTLPGNEITKLTHDNRIYLHWAAYKGNTELTEYLIAKGSDVNFEDSHGTTPLAFAAGTGTTTPATFDAFFKAGVDPKKKYDDGANLLLLAVSADKDLTITNYLVSKGLSLKDVDNNKHTAFDYAARSGNIELLKTLAGKGVKYTDYALITAAQGMRRSANPIEEFKYLVEDLKLKPTATSSTGQTVIHILARKEKQSEIVKYFIDKGVDVNQADKEGNTALILASEGKDIELIQTLAAKVKNINAVNAKGESALTAAVKRSTAEVVALLLSKGADINVTDTAGNNLAFYLIESYRASKGGAQKDDFDDKLTLLKSKGINFAAQQKDGSTLYYNAAAKNNITLLKKLDGLNIDVNAKNKEGLTALHKAAMIAKDDTVLKYLLSIGAKKDIKTEFDETAYSLAQENELLKKNNISVDFLK</sequence>
<dbReference type="PROSITE" id="PS50088">
    <property type="entry name" value="ANK_REPEAT"/>
    <property type="match status" value="4"/>
</dbReference>
<feature type="repeat" description="ANK" evidence="3">
    <location>
        <begin position="277"/>
        <end position="310"/>
    </location>
</feature>
<protein>
    <submittedName>
        <fullName evidence="5">Ankyrin repeat protein</fullName>
    </submittedName>
</protein>